<dbReference type="NCBIfam" id="TIGR02009">
    <property type="entry name" value="PGMB-YQAB-SF"/>
    <property type="match status" value="1"/>
</dbReference>
<evidence type="ECO:0000256" key="1">
    <source>
        <dbReference type="ARBA" id="ARBA00001946"/>
    </source>
</evidence>
<organism evidence="12 13">
    <name type="scientific">Streptomyces koyangensis</name>
    <dbReference type="NCBI Taxonomy" id="188770"/>
    <lineage>
        <taxon>Bacteria</taxon>
        <taxon>Bacillati</taxon>
        <taxon>Actinomycetota</taxon>
        <taxon>Actinomycetes</taxon>
        <taxon>Kitasatosporales</taxon>
        <taxon>Streptomycetaceae</taxon>
        <taxon>Streptomyces</taxon>
        <taxon>Streptomyces aurantiacus group</taxon>
    </lineage>
</organism>
<evidence type="ECO:0000256" key="8">
    <source>
        <dbReference type="ARBA" id="ARBA00044926"/>
    </source>
</evidence>
<dbReference type="PANTHER" id="PTHR46193">
    <property type="entry name" value="6-PHOSPHOGLUCONATE PHOSPHATASE"/>
    <property type="match status" value="1"/>
</dbReference>
<dbReference type="AlphaFoldDB" id="A0A385DG39"/>
<keyword evidence="12" id="KW-0378">Hydrolase</keyword>
<evidence type="ECO:0000256" key="6">
    <source>
        <dbReference type="ARBA" id="ARBA00023235"/>
    </source>
</evidence>
<dbReference type="InterPro" id="IPR023214">
    <property type="entry name" value="HAD_sf"/>
</dbReference>
<dbReference type="RefSeq" id="WP_101276761.1">
    <property type="nucleotide sequence ID" value="NZ_CP031742.1"/>
</dbReference>
<dbReference type="EC" id="5.4.2.6" evidence="9"/>
<dbReference type="EMBL" id="CP031742">
    <property type="protein sequence ID" value="AXQ56751.1"/>
    <property type="molecule type" value="Genomic_DNA"/>
</dbReference>
<dbReference type="Gene3D" id="3.40.50.1000">
    <property type="entry name" value="HAD superfamily/HAD-like"/>
    <property type="match status" value="1"/>
</dbReference>
<dbReference type="Pfam" id="PF00702">
    <property type="entry name" value="Hydrolase"/>
    <property type="match status" value="1"/>
</dbReference>
<dbReference type="InterPro" id="IPR036412">
    <property type="entry name" value="HAD-like_sf"/>
</dbReference>
<keyword evidence="4" id="KW-0479">Metal-binding</keyword>
<evidence type="ECO:0000256" key="11">
    <source>
        <dbReference type="SAM" id="MobiDB-lite"/>
    </source>
</evidence>
<comment type="similarity">
    <text evidence="2">Belongs to the HAD-like hydrolase superfamily. CbbY/CbbZ/Gph/YieH family.</text>
</comment>
<reference evidence="12 13" key="1">
    <citation type="submission" date="2018-08" db="EMBL/GenBank/DDBJ databases">
        <authorList>
            <person name="Ferrada E.E."/>
            <person name="Latorre B.A."/>
        </authorList>
    </citation>
    <scope>NUCLEOTIDE SEQUENCE [LARGE SCALE GENOMIC DNA]</scope>
    <source>
        <strain evidence="12 13">VK-A60T</strain>
    </source>
</reference>
<dbReference type="SFLD" id="SFLDS00003">
    <property type="entry name" value="Haloacid_Dehalogenase"/>
    <property type="match status" value="1"/>
</dbReference>
<dbReference type="InterPro" id="IPR006439">
    <property type="entry name" value="HAD-SF_hydro_IA"/>
</dbReference>
<dbReference type="PANTHER" id="PTHR46193:SF18">
    <property type="entry name" value="HEXITOL PHOSPHATASE B"/>
    <property type="match status" value="1"/>
</dbReference>
<evidence type="ECO:0000256" key="5">
    <source>
        <dbReference type="ARBA" id="ARBA00022842"/>
    </source>
</evidence>
<dbReference type="Proteomes" id="UP000259636">
    <property type="component" value="Chromosome"/>
</dbReference>
<name>A0A385DG39_9ACTN</name>
<gene>
    <name evidence="12" type="ORF">D0C37_20565</name>
</gene>
<keyword evidence="3" id="KW-0597">Phosphoprotein</keyword>
<dbReference type="GeneID" id="300116545"/>
<dbReference type="InterPro" id="IPR023198">
    <property type="entry name" value="PGP-like_dom2"/>
</dbReference>
<comment type="catalytic activity">
    <reaction evidence="8">
        <text>beta-D-glucose 1-phosphate = beta-D-glucose 6-phosphate</text>
        <dbReference type="Rhea" id="RHEA:20113"/>
        <dbReference type="ChEBI" id="CHEBI:57684"/>
        <dbReference type="ChEBI" id="CHEBI:58247"/>
        <dbReference type="EC" id="5.4.2.6"/>
    </reaction>
</comment>
<evidence type="ECO:0000256" key="9">
    <source>
        <dbReference type="ARBA" id="ARBA00044968"/>
    </source>
</evidence>
<evidence type="ECO:0000313" key="13">
    <source>
        <dbReference type="Proteomes" id="UP000259636"/>
    </source>
</evidence>
<evidence type="ECO:0000313" key="12">
    <source>
        <dbReference type="EMBL" id="AXQ56751.1"/>
    </source>
</evidence>
<dbReference type="KEGG" id="sky:D0C37_20565"/>
<dbReference type="Gene3D" id="1.10.150.240">
    <property type="entry name" value="Putative phosphatase, domain 2"/>
    <property type="match status" value="1"/>
</dbReference>
<accession>A0A385DG39</accession>
<evidence type="ECO:0000256" key="2">
    <source>
        <dbReference type="ARBA" id="ARBA00006171"/>
    </source>
</evidence>
<dbReference type="SUPFAM" id="SSF56784">
    <property type="entry name" value="HAD-like"/>
    <property type="match status" value="1"/>
</dbReference>
<dbReference type="SFLD" id="SFLDG01129">
    <property type="entry name" value="C1.5:_HAD__Beta-PGM__Phosphata"/>
    <property type="match status" value="1"/>
</dbReference>
<evidence type="ECO:0000256" key="7">
    <source>
        <dbReference type="ARBA" id="ARBA00023277"/>
    </source>
</evidence>
<dbReference type="InterPro" id="IPR051600">
    <property type="entry name" value="Beta-PGM-like"/>
</dbReference>
<comment type="cofactor">
    <cofactor evidence="1">
        <name>Mg(2+)</name>
        <dbReference type="ChEBI" id="CHEBI:18420"/>
    </cofactor>
</comment>
<dbReference type="GO" id="GO:0046872">
    <property type="term" value="F:metal ion binding"/>
    <property type="evidence" value="ECO:0007669"/>
    <property type="project" value="UniProtKB-KW"/>
</dbReference>
<sequence>MTTHLGLPDGITACLFDLDGVVTRTAVVHAAAWKAMFDAFLRERDGTGFQPFTDSDYERYVDGRPRADGVRSFLASRGIELPEGTPDDPPEAQTVNGLGNRKNEALLAKIRTDGVEPYEGTLRYLRAVRAAGLATAIVSSSANTREVLRSIDAEGLFDVRIDGVVARERGLPGKPRPDTYLAAARDLGVEPSRAAVFEDALAGMEAGRAGHFGYVVGVDRVGQADALRAHGADRVVKDLAELGEDA</sequence>
<keyword evidence="6" id="KW-0413">Isomerase</keyword>
<evidence type="ECO:0000256" key="10">
    <source>
        <dbReference type="ARBA" id="ARBA00044991"/>
    </source>
</evidence>
<feature type="region of interest" description="Disordered" evidence="11">
    <location>
        <begin position="79"/>
        <end position="98"/>
    </location>
</feature>
<evidence type="ECO:0000256" key="4">
    <source>
        <dbReference type="ARBA" id="ARBA00022723"/>
    </source>
</evidence>
<protein>
    <recommendedName>
        <fullName evidence="10">Beta-phosphoglucomutase</fullName>
        <ecNumber evidence="9">5.4.2.6</ecNumber>
    </recommendedName>
</protein>
<dbReference type="GO" id="GO:0016787">
    <property type="term" value="F:hydrolase activity"/>
    <property type="evidence" value="ECO:0007669"/>
    <property type="project" value="UniProtKB-KW"/>
</dbReference>
<dbReference type="NCBIfam" id="TIGR01509">
    <property type="entry name" value="HAD-SF-IA-v3"/>
    <property type="match status" value="1"/>
</dbReference>
<dbReference type="GO" id="GO:0008801">
    <property type="term" value="F:beta-phosphoglucomutase activity"/>
    <property type="evidence" value="ECO:0007669"/>
    <property type="project" value="UniProtKB-EC"/>
</dbReference>
<dbReference type="InterPro" id="IPR010976">
    <property type="entry name" value="B-phosphoglucomutase_hydrolase"/>
</dbReference>
<proteinExistence type="inferred from homology"/>
<keyword evidence="5" id="KW-0460">Magnesium</keyword>
<evidence type="ECO:0000256" key="3">
    <source>
        <dbReference type="ARBA" id="ARBA00022553"/>
    </source>
</evidence>
<keyword evidence="7" id="KW-0119">Carbohydrate metabolism</keyword>